<sequence length="91" mass="11307">MMRRRSAQGSLKLRYRVKVLQICSRSNNYGVGIFEVDEERWEMDEERWEMDEERWEMDEERGTVRNGRWEMRDEQMRDEMDGKGWLKKPKD</sequence>
<gene>
    <name evidence="1" type="ORF">N7463_001932</name>
</gene>
<organism evidence="1 2">
    <name type="scientific">Penicillium fimorum</name>
    <dbReference type="NCBI Taxonomy" id="1882269"/>
    <lineage>
        <taxon>Eukaryota</taxon>
        <taxon>Fungi</taxon>
        <taxon>Dikarya</taxon>
        <taxon>Ascomycota</taxon>
        <taxon>Pezizomycotina</taxon>
        <taxon>Eurotiomycetes</taxon>
        <taxon>Eurotiomycetidae</taxon>
        <taxon>Eurotiales</taxon>
        <taxon>Aspergillaceae</taxon>
        <taxon>Penicillium</taxon>
    </lineage>
</organism>
<reference evidence="1" key="1">
    <citation type="submission" date="2022-12" db="EMBL/GenBank/DDBJ databases">
        <authorList>
            <person name="Petersen C."/>
        </authorList>
    </citation>
    <scope>NUCLEOTIDE SEQUENCE</scope>
    <source>
        <strain evidence="1">IBT 29495</strain>
    </source>
</reference>
<protein>
    <submittedName>
        <fullName evidence="1">Uncharacterized protein</fullName>
    </submittedName>
</protein>
<name>A0A9W9XYW4_9EURO</name>
<evidence type="ECO:0000313" key="2">
    <source>
        <dbReference type="Proteomes" id="UP001149954"/>
    </source>
</evidence>
<dbReference type="Proteomes" id="UP001149954">
    <property type="component" value="Unassembled WGS sequence"/>
</dbReference>
<evidence type="ECO:0000313" key="1">
    <source>
        <dbReference type="EMBL" id="KAJ5512380.1"/>
    </source>
</evidence>
<keyword evidence="2" id="KW-1185">Reference proteome</keyword>
<proteinExistence type="predicted"/>
<reference evidence="1" key="2">
    <citation type="journal article" date="2023" name="IMA Fungus">
        <title>Comparative genomic study of the Penicillium genus elucidates a diverse pangenome and 15 lateral gene transfer events.</title>
        <authorList>
            <person name="Petersen C."/>
            <person name="Sorensen T."/>
            <person name="Nielsen M.R."/>
            <person name="Sondergaard T.E."/>
            <person name="Sorensen J.L."/>
            <person name="Fitzpatrick D.A."/>
            <person name="Frisvad J.C."/>
            <person name="Nielsen K.L."/>
        </authorList>
    </citation>
    <scope>NUCLEOTIDE SEQUENCE</scope>
    <source>
        <strain evidence="1">IBT 29495</strain>
    </source>
</reference>
<comment type="caution">
    <text evidence="1">The sequence shown here is derived from an EMBL/GenBank/DDBJ whole genome shotgun (WGS) entry which is preliminary data.</text>
</comment>
<dbReference type="AlphaFoldDB" id="A0A9W9XYW4"/>
<accession>A0A9W9XYW4</accession>
<dbReference type="EMBL" id="JAPWDS010000002">
    <property type="protein sequence ID" value="KAJ5512380.1"/>
    <property type="molecule type" value="Genomic_DNA"/>
</dbReference>